<feature type="domain" description="Fatty acid desaturase" evidence="2">
    <location>
        <begin position="74"/>
        <end position="330"/>
    </location>
</feature>
<feature type="transmembrane region" description="Helical" evidence="1">
    <location>
        <begin position="242"/>
        <end position="258"/>
    </location>
</feature>
<dbReference type="PANTHER" id="PTHR19353">
    <property type="entry name" value="FATTY ACID DESATURASE 2"/>
    <property type="match status" value="1"/>
</dbReference>
<dbReference type="InterPro" id="IPR005804">
    <property type="entry name" value="FA_desaturase_dom"/>
</dbReference>
<comment type="caution">
    <text evidence="3">The sequence shown here is derived from an EMBL/GenBank/DDBJ whole genome shotgun (WGS) entry which is preliminary data.</text>
</comment>
<protein>
    <submittedName>
        <fullName evidence="3">Fatty acid desaturase family protein</fullName>
    </submittedName>
</protein>
<proteinExistence type="predicted"/>
<dbReference type="InterPro" id="IPR012171">
    <property type="entry name" value="Fatty_acid_desaturase"/>
</dbReference>
<evidence type="ECO:0000313" key="3">
    <source>
        <dbReference type="EMBL" id="MFD1767694.1"/>
    </source>
</evidence>
<sequence>MTDYMARMEQVTVAKAKSVEDNELIREAAALTREFSVAKPGIYWPDFLGSALLGYAGLYFTIAGSSLAIQLAGAAVAITFLYRAALFIHEITHMKRDHVPGFRWVWNFLVGIPMLIPSFTYEDTHNQHHSKMRYGTDRDPEYLPLALMKPHMLVFFMLVAALGSIGFLVRFAILSPLSLISPWIRRETVARFSTLSINPSYRRAMPEGEFRRDWIIMETGAAVWSIGILTAVFIGWIPVKAFLIYLAIVAAALVLNQVRTLVAHLWENDGEVLSVTEQYLDSVNVPPPGIMGEFWAPVGLRYHALHHLVPSVPYHALPEVHRRLAAKFGNGSNYDKANYPNLRGLLSRLVASSFRGGKAV</sequence>
<organism evidence="3 4">
    <name type="scientific">Sphingorhabdus buctiana</name>
    <dbReference type="NCBI Taxonomy" id="1508805"/>
    <lineage>
        <taxon>Bacteria</taxon>
        <taxon>Pseudomonadati</taxon>
        <taxon>Pseudomonadota</taxon>
        <taxon>Alphaproteobacteria</taxon>
        <taxon>Sphingomonadales</taxon>
        <taxon>Sphingomonadaceae</taxon>
        <taxon>Sphingorhabdus</taxon>
    </lineage>
</organism>
<evidence type="ECO:0000259" key="2">
    <source>
        <dbReference type="Pfam" id="PF00487"/>
    </source>
</evidence>
<name>A0ABW4MH70_9SPHN</name>
<feature type="transmembrane region" description="Helical" evidence="1">
    <location>
        <begin position="42"/>
        <end position="62"/>
    </location>
</feature>
<dbReference type="Proteomes" id="UP001597215">
    <property type="component" value="Unassembled WGS sequence"/>
</dbReference>
<dbReference type="PANTHER" id="PTHR19353:SF19">
    <property type="entry name" value="DELTA(5) FATTY ACID DESATURASE C-RELATED"/>
    <property type="match status" value="1"/>
</dbReference>
<gene>
    <name evidence="3" type="ORF">ACFSAG_12680</name>
</gene>
<feature type="transmembrane region" description="Helical" evidence="1">
    <location>
        <begin position="101"/>
        <end position="121"/>
    </location>
</feature>
<feature type="transmembrane region" description="Helical" evidence="1">
    <location>
        <begin position="152"/>
        <end position="173"/>
    </location>
</feature>
<evidence type="ECO:0000256" key="1">
    <source>
        <dbReference type="SAM" id="Phobius"/>
    </source>
</evidence>
<evidence type="ECO:0000313" key="4">
    <source>
        <dbReference type="Proteomes" id="UP001597215"/>
    </source>
</evidence>
<feature type="transmembrane region" description="Helical" evidence="1">
    <location>
        <begin position="68"/>
        <end position="89"/>
    </location>
</feature>
<keyword evidence="4" id="KW-1185">Reference proteome</keyword>
<reference evidence="4" key="1">
    <citation type="journal article" date="2019" name="Int. J. Syst. Evol. Microbiol.">
        <title>The Global Catalogue of Microorganisms (GCM) 10K type strain sequencing project: providing services to taxonomists for standard genome sequencing and annotation.</title>
        <authorList>
            <consortium name="The Broad Institute Genomics Platform"/>
            <consortium name="The Broad Institute Genome Sequencing Center for Infectious Disease"/>
            <person name="Wu L."/>
            <person name="Ma J."/>
        </authorList>
    </citation>
    <scope>NUCLEOTIDE SEQUENCE [LARGE SCALE GENOMIC DNA]</scope>
    <source>
        <strain evidence="4">CGMCC 1.12449</strain>
    </source>
</reference>
<keyword evidence="1" id="KW-0812">Transmembrane</keyword>
<keyword evidence="1" id="KW-0472">Membrane</keyword>
<feature type="transmembrane region" description="Helical" evidence="1">
    <location>
        <begin position="215"/>
        <end position="236"/>
    </location>
</feature>
<dbReference type="Pfam" id="PF00487">
    <property type="entry name" value="FA_desaturase"/>
    <property type="match status" value="1"/>
</dbReference>
<accession>A0ABW4MH70</accession>
<keyword evidence="1" id="KW-1133">Transmembrane helix</keyword>
<dbReference type="EMBL" id="JBHUEL010000011">
    <property type="protein sequence ID" value="MFD1767694.1"/>
    <property type="molecule type" value="Genomic_DNA"/>
</dbReference>